<protein>
    <recommendedName>
        <fullName evidence="14">ATP-dependent helicase/deoxyribonuclease subunit B</fullName>
        <ecNumber evidence="14">3.1.-.-</ecNumber>
    </recommendedName>
    <alternativeName>
        <fullName evidence="14">ATP-dependent helicase/nuclease subunit AddB</fullName>
    </alternativeName>
</protein>
<comment type="cofactor">
    <cofactor evidence="14">
        <name>Mg(2+)</name>
        <dbReference type="ChEBI" id="CHEBI:18420"/>
    </cofactor>
</comment>
<dbReference type="Gene3D" id="3.90.320.10">
    <property type="match status" value="1"/>
</dbReference>
<evidence type="ECO:0000256" key="5">
    <source>
        <dbReference type="ARBA" id="ARBA00022763"/>
    </source>
</evidence>
<comment type="similarity">
    <text evidence="14">Belongs to the helicase family. AddB/RexB type 1 subfamily.</text>
</comment>
<reference evidence="17 19" key="2">
    <citation type="submission" date="2017-12" db="EMBL/GenBank/DDBJ databases">
        <title>Comparative Functional Genomics of Dry Heat Resistant strains isolated from the Viking Spacecraft.</title>
        <authorList>
            <person name="Seuylemezian A."/>
            <person name="Cooper K."/>
            <person name="Vaishampayan P."/>
        </authorList>
    </citation>
    <scope>NUCLEOTIDE SEQUENCE [LARGE SCALE GENOMIC DNA]</scope>
    <source>
        <strain evidence="17 19">ATCC 29669</strain>
    </source>
</reference>
<keyword evidence="13 14" id="KW-0234">DNA repair</keyword>
<keyword evidence="12 14" id="KW-0238">DNA-binding</keyword>
<reference evidence="16 18" key="1">
    <citation type="submission" date="2017-11" db="EMBL/GenBank/DDBJ databases">
        <title>Comparitive Functional Genomics of Dry Heat Resistant strains isolated from the Viking Spacecraft.</title>
        <authorList>
            <person name="Seuylemezian A."/>
            <person name="Cooper K."/>
            <person name="Vaishampayan P."/>
        </authorList>
    </citation>
    <scope>NUCLEOTIDE SEQUENCE [LARGE SCALE GENOMIC DNA]</scope>
    <source>
        <strain evidence="16 18">M4.6</strain>
    </source>
</reference>
<feature type="binding site" evidence="14">
    <location>
        <position position="1131"/>
    </location>
    <ligand>
        <name>[4Fe-4S] cluster</name>
        <dbReference type="ChEBI" id="CHEBI:49883"/>
    </ligand>
</feature>
<accession>A0A2N5GKC8</accession>
<comment type="function">
    <text evidence="14">The heterodimer acts as both an ATP-dependent DNA helicase and an ATP-dependent, dual-direction single-stranded exonuclease. Recognizes the chi site generating a DNA molecule suitable for the initiation of homologous recombination. The AddB subunit has 5' -&gt; 3' nuclease activity but not helicase activity.</text>
</comment>
<dbReference type="InterPro" id="IPR038726">
    <property type="entry name" value="PDDEXK_AddAB-type"/>
</dbReference>
<dbReference type="InterPro" id="IPR049035">
    <property type="entry name" value="ADDB_N"/>
</dbReference>
<evidence type="ECO:0000256" key="7">
    <source>
        <dbReference type="ARBA" id="ARBA00022806"/>
    </source>
</evidence>
<keyword evidence="4 14" id="KW-0547">Nucleotide-binding</keyword>
<name>A0A2N5GKC8_9BACI</name>
<feature type="binding site" evidence="14">
    <location>
        <position position="1125"/>
    </location>
    <ligand>
        <name>[4Fe-4S] cluster</name>
        <dbReference type="ChEBI" id="CHEBI:49883"/>
    </ligand>
</feature>
<gene>
    <name evidence="14 16" type="primary">addB</name>
    <name evidence="16" type="ORF">CU635_12325</name>
    <name evidence="17" type="ORF">CVD25_05620</name>
</gene>
<feature type="binding site" evidence="14">
    <location>
        <position position="802"/>
    </location>
    <ligand>
        <name>[4Fe-4S] cluster</name>
        <dbReference type="ChEBI" id="CHEBI:49883"/>
    </ligand>
</feature>
<dbReference type="GO" id="GO:0005524">
    <property type="term" value="F:ATP binding"/>
    <property type="evidence" value="ECO:0007669"/>
    <property type="project" value="UniProtKB-UniRule"/>
</dbReference>
<dbReference type="EMBL" id="PGVD01000015">
    <property type="protein sequence ID" value="PLR99347.1"/>
    <property type="molecule type" value="Genomic_DNA"/>
</dbReference>
<evidence type="ECO:0000313" key="16">
    <source>
        <dbReference type="EMBL" id="PLR81961.1"/>
    </source>
</evidence>
<dbReference type="PANTHER" id="PTHR30591:SF1">
    <property type="entry name" value="RECBCD ENZYME SUBUNIT RECC"/>
    <property type="match status" value="1"/>
</dbReference>
<organism evidence="16 18">
    <name type="scientific">Bacillus canaveralius</name>
    <dbReference type="NCBI Taxonomy" id="1403243"/>
    <lineage>
        <taxon>Bacteria</taxon>
        <taxon>Bacillati</taxon>
        <taxon>Bacillota</taxon>
        <taxon>Bacilli</taxon>
        <taxon>Bacillales</taxon>
        <taxon>Bacillaceae</taxon>
        <taxon>Bacillus</taxon>
    </lineage>
</organism>
<dbReference type="EC" id="3.1.-.-" evidence="14"/>
<dbReference type="Gene3D" id="6.10.140.1030">
    <property type="match status" value="1"/>
</dbReference>
<dbReference type="GO" id="GO:0004386">
    <property type="term" value="F:helicase activity"/>
    <property type="evidence" value="ECO:0007669"/>
    <property type="project" value="UniProtKB-KW"/>
</dbReference>
<comment type="cofactor">
    <cofactor evidence="14">
        <name>[4Fe-4S] cluster</name>
        <dbReference type="ChEBI" id="CHEBI:49883"/>
    </cofactor>
    <text evidence="14">Binds 1 [4Fe-4S] cluster.</text>
</comment>
<evidence type="ECO:0000256" key="9">
    <source>
        <dbReference type="ARBA" id="ARBA00022840"/>
    </source>
</evidence>
<evidence type="ECO:0000256" key="3">
    <source>
        <dbReference type="ARBA" id="ARBA00022723"/>
    </source>
</evidence>
<dbReference type="Pfam" id="PF12705">
    <property type="entry name" value="PDDEXK_1"/>
    <property type="match status" value="1"/>
</dbReference>
<feature type="binding site" evidence="14">
    <location>
        <position position="1122"/>
    </location>
    <ligand>
        <name>[4Fe-4S] cluster</name>
        <dbReference type="ChEBI" id="CHEBI:49883"/>
    </ligand>
</feature>
<evidence type="ECO:0000256" key="13">
    <source>
        <dbReference type="ARBA" id="ARBA00023204"/>
    </source>
</evidence>
<evidence type="ECO:0000313" key="18">
    <source>
        <dbReference type="Proteomes" id="UP000234951"/>
    </source>
</evidence>
<comment type="caution">
    <text evidence="16">The sequence shown here is derived from an EMBL/GenBank/DDBJ whole genome shotgun (WGS) entry which is preliminary data.</text>
</comment>
<dbReference type="Pfam" id="PF21445">
    <property type="entry name" value="ADDB_N"/>
    <property type="match status" value="1"/>
</dbReference>
<evidence type="ECO:0000313" key="17">
    <source>
        <dbReference type="EMBL" id="PLR99347.1"/>
    </source>
</evidence>
<dbReference type="HAMAP" id="MF_01452">
    <property type="entry name" value="AddB_type1"/>
    <property type="match status" value="1"/>
</dbReference>
<evidence type="ECO:0000256" key="11">
    <source>
        <dbReference type="ARBA" id="ARBA00023014"/>
    </source>
</evidence>
<evidence type="ECO:0000256" key="14">
    <source>
        <dbReference type="HAMAP-Rule" id="MF_01452"/>
    </source>
</evidence>
<evidence type="ECO:0000256" key="1">
    <source>
        <dbReference type="ARBA" id="ARBA00022485"/>
    </source>
</evidence>
<feature type="domain" description="UvrD-like helicase C-terminal" evidence="15">
    <location>
        <begin position="280"/>
        <end position="586"/>
    </location>
</feature>
<evidence type="ECO:0000259" key="15">
    <source>
        <dbReference type="PROSITE" id="PS51217"/>
    </source>
</evidence>
<dbReference type="InterPro" id="IPR027417">
    <property type="entry name" value="P-loop_NTPase"/>
</dbReference>
<evidence type="ECO:0000256" key="4">
    <source>
        <dbReference type="ARBA" id="ARBA00022741"/>
    </source>
</evidence>
<evidence type="ECO:0000256" key="12">
    <source>
        <dbReference type="ARBA" id="ARBA00023125"/>
    </source>
</evidence>
<keyword evidence="9 14" id="KW-0067">ATP-binding</keyword>
<evidence type="ECO:0000256" key="2">
    <source>
        <dbReference type="ARBA" id="ARBA00022722"/>
    </source>
</evidence>
<keyword evidence="5 14" id="KW-0227">DNA damage</keyword>
<dbReference type="InterPro" id="IPR014017">
    <property type="entry name" value="DNA_helicase_UvrD-like_C"/>
</dbReference>
<dbReference type="RefSeq" id="WP_101577677.1">
    <property type="nucleotide sequence ID" value="NZ_PGVA01000028.1"/>
</dbReference>
<evidence type="ECO:0000313" key="19">
    <source>
        <dbReference type="Proteomes" id="UP000235114"/>
    </source>
</evidence>
<comment type="subunit">
    <text evidence="14">Heterodimer of AddA and AddB.</text>
</comment>
<dbReference type="Pfam" id="PF13361">
    <property type="entry name" value="UvrD_C"/>
    <property type="match status" value="1"/>
</dbReference>
<keyword evidence="6 14" id="KW-0378">Hydrolase</keyword>
<evidence type="ECO:0000256" key="8">
    <source>
        <dbReference type="ARBA" id="ARBA00022839"/>
    </source>
</evidence>
<dbReference type="OrthoDB" id="9758506at2"/>
<keyword evidence="10 14" id="KW-0408">Iron</keyword>
<dbReference type="GO" id="GO:0046872">
    <property type="term" value="F:metal ion binding"/>
    <property type="evidence" value="ECO:0007669"/>
    <property type="project" value="UniProtKB-KW"/>
</dbReference>
<keyword evidence="11 14" id="KW-0411">Iron-sulfur</keyword>
<dbReference type="GO" id="GO:0003690">
    <property type="term" value="F:double-stranded DNA binding"/>
    <property type="evidence" value="ECO:0007669"/>
    <property type="project" value="UniProtKB-UniRule"/>
</dbReference>
<keyword evidence="7 14" id="KW-0347">Helicase</keyword>
<evidence type="ECO:0000256" key="6">
    <source>
        <dbReference type="ARBA" id="ARBA00022801"/>
    </source>
</evidence>
<dbReference type="Gene3D" id="3.40.50.300">
    <property type="entry name" value="P-loop containing nucleotide triphosphate hydrolases"/>
    <property type="match status" value="4"/>
</dbReference>
<dbReference type="Proteomes" id="UP000234951">
    <property type="component" value="Unassembled WGS sequence"/>
</dbReference>
<evidence type="ECO:0000256" key="10">
    <source>
        <dbReference type="ARBA" id="ARBA00023004"/>
    </source>
</evidence>
<dbReference type="GO" id="GO:0000724">
    <property type="term" value="P:double-strand break repair via homologous recombination"/>
    <property type="evidence" value="ECO:0007669"/>
    <property type="project" value="UniProtKB-UniRule"/>
</dbReference>
<dbReference type="SUPFAM" id="SSF52540">
    <property type="entry name" value="P-loop containing nucleoside triphosphate hydrolases"/>
    <property type="match status" value="1"/>
</dbReference>
<dbReference type="EMBL" id="PGVA01000028">
    <property type="protein sequence ID" value="PLR81961.1"/>
    <property type="molecule type" value="Genomic_DNA"/>
</dbReference>
<dbReference type="FunFam" id="3.90.320.10:FF:000006">
    <property type="entry name" value="ATP-dependent helicase/deoxyribonuclease subunit B"/>
    <property type="match status" value="1"/>
</dbReference>
<dbReference type="NCBIfam" id="TIGR02773">
    <property type="entry name" value="addB_Gpos"/>
    <property type="match status" value="1"/>
</dbReference>
<dbReference type="GO" id="GO:0051539">
    <property type="term" value="F:4 iron, 4 sulfur cluster binding"/>
    <property type="evidence" value="ECO:0007669"/>
    <property type="project" value="UniProtKB-KW"/>
</dbReference>
<dbReference type="AlphaFoldDB" id="A0A2N5GKC8"/>
<dbReference type="Proteomes" id="UP000235114">
    <property type="component" value="Unassembled WGS sequence"/>
</dbReference>
<dbReference type="InterPro" id="IPR011604">
    <property type="entry name" value="PDDEXK-like_dom_sf"/>
</dbReference>
<keyword evidence="8 14" id="KW-0269">Exonuclease</keyword>
<dbReference type="PROSITE" id="PS51217">
    <property type="entry name" value="UVRD_HELICASE_CTER"/>
    <property type="match status" value="1"/>
</dbReference>
<comment type="miscellaneous">
    <text evidence="14">Despite having conserved helicase domains, this subunit does not have helicase activity.</text>
</comment>
<proteinExistence type="inferred from homology"/>
<dbReference type="PANTHER" id="PTHR30591">
    <property type="entry name" value="RECBCD ENZYME SUBUNIT RECC"/>
    <property type="match status" value="1"/>
</dbReference>
<keyword evidence="1 14" id="KW-0004">4Fe-4S</keyword>
<dbReference type="InterPro" id="IPR014140">
    <property type="entry name" value="DNA_helicase_suAddB"/>
</dbReference>
<sequence>MSVRLLIGRSGSGKTETCLNEIRERLFQEPDGDPIIYLVPEQMTFLSEYRLVTTPDLGGMIRAQVYSFTRLAWRVLQETGGISRYHLNSIGISMLIRKIIEENKDELTIFQRAADKNGFIQQMEQMLTEFKRYCINPEELAEKHAALAENEQQKRIDIQDKLHDLELIYNHFDEAMAGKYTDSEDYFRLFAEQAASSGYLKNAEVYIDGFYSFTPQEYLVIQQLMKHCKRVTITLTLDQPFQVTAPDELHLFRMSGETCQTLYEIVKAGNIELEPEFILNEQKRWEHPSLNHLEAHFDTRPAQAFQGAAAVTIVQAANRRAELEGVAREIKHLVRDKDYRFKDIAVLTRNGNDYHEIIETIFHDYGIPYFIDQKRTMLHHPLLELIRSSLEVIVGNWRYEPVFRAVKTELLYPLTSNPAQLREQMDRLENYVLAYGIQGDKWTKRERWVYRRIRGLENEAIAQTDAEKRAEQELNELRLLITAPILRMSRRLKRAENGRDLSEAVYLFVEELDIPAKLEQWKLAAEEQGNLVRAREHDQAWDAIIAMLDQFVEMLGQEKVPLKQFASILDAGMEALKFSLVPPAIDQVLAADLERSRLSDIKAAFVIGLNEGVLPAKINEEGILADEDREALLAGGLKIAASSKTKLLDENFLAYKAFITPSKQLYLSYPLANEEGKALMPSPYIKRIVDLLPEARHDYFVVDPSELPEMGQLEFVSGETTALSYLAGQMQLKKRNYPIYDFWWDVYNYYMKSSEQKKTAYKVLSSLFYENKARQLSRNVSSGLYGDHIQASVSRMEMFNSCPFSHFAQHGLKLRDRKIFRLEAPDIGDLFHAALKHISEAVNARNLSWSSMTRADCEMLAKEAVEKLAPKLQNEILLSSNRHFYIKRKLENIISRASYILSEHSKASGFVPIGLELGFGLKEQLPPLSFSLKNGAKMELAGRIDRVDKAENEDGVYLRVVDYKSSERDLNLSEVYYGLSLQMLTYLDIVISHAGSLIGTEASPAGVLYFHVHNPIIQTSKMLSLDEIEREIFKKFKMNGLLLGDENVLNLMDRSLDSGESLIVPAGIKKDGTLSKRSKVASSAEFARLTNHVRNIYEKTGNEITEGITDVSPYKLKNKIPCTFCSFKSVCQFDQSVEGNNYRILNPKQKDDVLEIIRGEDEGIDESPNSGEA</sequence>
<keyword evidence="3 14" id="KW-0479">Metal-binding</keyword>
<keyword evidence="2 14" id="KW-0540">Nuclease</keyword>
<keyword evidence="19" id="KW-1185">Reference proteome</keyword>
<dbReference type="GO" id="GO:0008409">
    <property type="term" value="F:5'-3' exonuclease activity"/>
    <property type="evidence" value="ECO:0007669"/>
    <property type="project" value="UniProtKB-UniRule"/>
</dbReference>